<evidence type="ECO:0000256" key="4">
    <source>
        <dbReference type="ARBA" id="ARBA00010541"/>
    </source>
</evidence>
<evidence type="ECO:0000256" key="8">
    <source>
        <dbReference type="ARBA" id="ARBA00022729"/>
    </source>
</evidence>
<evidence type="ECO:0000256" key="15">
    <source>
        <dbReference type="PIRSR" id="PIRSR611782-1"/>
    </source>
</evidence>
<dbReference type="Pfam" id="PF13180">
    <property type="entry name" value="PDZ_2"/>
    <property type="match status" value="1"/>
</dbReference>
<evidence type="ECO:0000256" key="5">
    <source>
        <dbReference type="ARBA" id="ARBA00013035"/>
    </source>
</evidence>
<feature type="active site" description="Charge relay system" evidence="15">
    <location>
        <position position="142"/>
    </location>
</feature>
<dbReference type="FunFam" id="2.40.10.120:FF:000007">
    <property type="entry name" value="Periplasmic serine endoprotease DegP-like"/>
    <property type="match status" value="1"/>
</dbReference>
<name>A0A369CGV3_9GAMM</name>
<feature type="binding site" evidence="16">
    <location>
        <begin position="213"/>
        <end position="215"/>
    </location>
    <ligand>
        <name>substrate</name>
    </ligand>
</feature>
<dbReference type="AlphaFoldDB" id="A0A369CGV3"/>
<comment type="subcellular location">
    <subcellularLocation>
        <location evidence="3">Periplasm</location>
    </subcellularLocation>
</comment>
<reference evidence="19 20" key="1">
    <citation type="submission" date="2018-07" db="EMBL/GenBank/DDBJ databases">
        <title>Genomic Encyclopedia of Type Strains, Phase IV (KMG-IV): sequencing the most valuable type-strain genomes for metagenomic binning, comparative biology and taxonomic classification.</title>
        <authorList>
            <person name="Goeker M."/>
        </authorList>
    </citation>
    <scope>NUCLEOTIDE SEQUENCE [LARGE SCALE GENOMIC DNA]</scope>
    <source>
        <strain evidence="19 20">DSM 26407</strain>
    </source>
</reference>
<feature type="active site" description="Charge relay system" evidence="15">
    <location>
        <position position="215"/>
    </location>
</feature>
<dbReference type="GO" id="GO:0004252">
    <property type="term" value="F:serine-type endopeptidase activity"/>
    <property type="evidence" value="ECO:0007669"/>
    <property type="project" value="InterPro"/>
</dbReference>
<feature type="domain" description="PDZ" evidence="18">
    <location>
        <begin position="366"/>
        <end position="433"/>
    </location>
</feature>
<dbReference type="Pfam" id="PF17820">
    <property type="entry name" value="PDZ_6"/>
    <property type="match status" value="1"/>
</dbReference>
<keyword evidence="10" id="KW-0574">Periplasm</keyword>
<evidence type="ECO:0000256" key="2">
    <source>
        <dbReference type="ARBA" id="ARBA00002610"/>
    </source>
</evidence>
<feature type="binding site" evidence="16">
    <location>
        <position position="112"/>
    </location>
    <ligand>
        <name>substrate</name>
    </ligand>
</feature>
<dbReference type="PROSITE" id="PS50106">
    <property type="entry name" value="PDZ"/>
    <property type="match status" value="2"/>
</dbReference>
<sequence>MNRHYKPLLAAVTALALLLGASQQTMAQATALPDFKNLVKNNAATVVNVSTEQNGEMVAELPPGMPDLPEGSPLNDFFRRFFENRPDQPQRVRSLGSGTVISSDGYILTNAHVVKDADRITVRFNDHREKPATLVGMDERSDVALLKVDAKDLPIAHLGDSDTLEVGEWVLAIGSPFGLEHTATAGIVSALGRNLPSDTYVPFIQTDVAVNPGNSGGPLFNTDGEVVGINSQIYSKTGGYMGLSFAIPINVAMKVVEQLKTTGHVERGWLGVMIQGVNQDLAESFGLERPRGALVAQVTPDSPAAKAGLEPGDVILGFAGEAIEQSSQLPPLVGDTRPGTEVGLRVLRGGKEREIKVTIEALTEETSAMAAPDGGKAVLKMAVRNLTREQRDAIKEGGRGVLVTGVEPGPAAEAGIRPGDVILNLDGKDVTDVGQLSGLIKELPHGKGLPLLIRRGDSNIFIALRLPDAD</sequence>
<evidence type="ECO:0000256" key="14">
    <source>
        <dbReference type="ARBA" id="ARBA00032850"/>
    </source>
</evidence>
<evidence type="ECO:0000259" key="18">
    <source>
        <dbReference type="PROSITE" id="PS50106"/>
    </source>
</evidence>
<feature type="binding site" evidence="16">
    <location>
        <position position="52"/>
    </location>
    <ligand>
        <name>substrate</name>
    </ligand>
</feature>
<evidence type="ECO:0000256" key="7">
    <source>
        <dbReference type="ARBA" id="ARBA00022670"/>
    </source>
</evidence>
<evidence type="ECO:0000256" key="17">
    <source>
        <dbReference type="SAM" id="SignalP"/>
    </source>
</evidence>
<dbReference type="SUPFAM" id="SSF50156">
    <property type="entry name" value="PDZ domain-like"/>
    <property type="match status" value="2"/>
</dbReference>
<keyword evidence="20" id="KW-1185">Reference proteome</keyword>
<dbReference type="InterPro" id="IPR036034">
    <property type="entry name" value="PDZ_sf"/>
</dbReference>
<feature type="active site" description="Charge relay system" evidence="15">
    <location>
        <position position="112"/>
    </location>
</feature>
<dbReference type="PRINTS" id="PR00834">
    <property type="entry name" value="PROTEASES2C"/>
</dbReference>
<protein>
    <recommendedName>
        <fullName evidence="6">Probable periplasmic serine endoprotease DegP-like</fullName>
        <ecNumber evidence="5">3.4.21.107</ecNumber>
    </recommendedName>
    <alternativeName>
        <fullName evidence="14">Protease Do</fullName>
    </alternativeName>
</protein>
<dbReference type="EC" id="3.4.21.107" evidence="5"/>
<feature type="chain" id="PRO_5039587433" description="Probable periplasmic serine endoprotease DegP-like" evidence="17">
    <location>
        <begin position="28"/>
        <end position="470"/>
    </location>
</feature>
<dbReference type="GO" id="GO:0006508">
    <property type="term" value="P:proteolysis"/>
    <property type="evidence" value="ECO:0007669"/>
    <property type="project" value="UniProtKB-KW"/>
</dbReference>
<organism evidence="19 20">
    <name type="scientific">Thioalbus denitrificans</name>
    <dbReference type="NCBI Taxonomy" id="547122"/>
    <lineage>
        <taxon>Bacteria</taxon>
        <taxon>Pseudomonadati</taxon>
        <taxon>Pseudomonadota</taxon>
        <taxon>Gammaproteobacteria</taxon>
        <taxon>Chromatiales</taxon>
        <taxon>Ectothiorhodospiraceae</taxon>
        <taxon>Thioalbus</taxon>
    </lineage>
</organism>
<evidence type="ECO:0000313" key="20">
    <source>
        <dbReference type="Proteomes" id="UP000252707"/>
    </source>
</evidence>
<evidence type="ECO:0000256" key="12">
    <source>
        <dbReference type="ARBA" id="ARBA00022825"/>
    </source>
</evidence>
<accession>A0A369CGV3</accession>
<gene>
    <name evidence="19" type="ORF">DFQ59_102263</name>
</gene>
<dbReference type="InterPro" id="IPR041489">
    <property type="entry name" value="PDZ_6"/>
</dbReference>
<evidence type="ECO:0000256" key="11">
    <source>
        <dbReference type="ARBA" id="ARBA00022801"/>
    </source>
</evidence>
<comment type="catalytic activity">
    <reaction evidence="1">
        <text>Acts on substrates that are at least partially unfolded. The cleavage site P1 residue is normally between a pair of hydrophobic residues, such as Val-|-Val.</text>
        <dbReference type="EC" id="3.4.21.107"/>
    </reaction>
</comment>
<evidence type="ECO:0000256" key="9">
    <source>
        <dbReference type="ARBA" id="ARBA00022737"/>
    </source>
</evidence>
<comment type="similarity">
    <text evidence="4">Belongs to the peptidase S1C family.</text>
</comment>
<dbReference type="InterPro" id="IPR001478">
    <property type="entry name" value="PDZ"/>
</dbReference>
<dbReference type="InterPro" id="IPR009003">
    <property type="entry name" value="Peptidase_S1_PA"/>
</dbReference>
<feature type="domain" description="PDZ" evidence="18">
    <location>
        <begin position="255"/>
        <end position="350"/>
    </location>
</feature>
<dbReference type="EMBL" id="QPJY01000002">
    <property type="protein sequence ID" value="RCX31916.1"/>
    <property type="molecule type" value="Genomic_DNA"/>
</dbReference>
<dbReference type="SUPFAM" id="SSF50494">
    <property type="entry name" value="Trypsin-like serine proteases"/>
    <property type="match status" value="1"/>
</dbReference>
<dbReference type="PANTHER" id="PTHR22939:SF130">
    <property type="entry name" value="PERIPLASMIC SERINE ENDOPROTEASE DEGP-LIKE-RELATED"/>
    <property type="match status" value="1"/>
</dbReference>
<evidence type="ECO:0000256" key="3">
    <source>
        <dbReference type="ARBA" id="ARBA00004418"/>
    </source>
</evidence>
<feature type="binding site" evidence="16">
    <location>
        <position position="142"/>
    </location>
    <ligand>
        <name>substrate</name>
    </ligand>
</feature>
<keyword evidence="11" id="KW-0378">Hydrolase</keyword>
<comment type="function">
    <text evidence="2">Might be efficient in the degradation of transiently denatured and unfolded proteins which accumulate in the periplasm following stress conditions.</text>
</comment>
<dbReference type="Pfam" id="PF13365">
    <property type="entry name" value="Trypsin_2"/>
    <property type="match status" value="1"/>
</dbReference>
<dbReference type="Gene3D" id="2.40.10.120">
    <property type="match status" value="1"/>
</dbReference>
<evidence type="ECO:0000256" key="6">
    <source>
        <dbReference type="ARBA" id="ARBA00013958"/>
    </source>
</evidence>
<keyword evidence="9" id="KW-0677">Repeat</keyword>
<dbReference type="Gene3D" id="2.30.42.10">
    <property type="match status" value="2"/>
</dbReference>
<evidence type="ECO:0000313" key="19">
    <source>
        <dbReference type="EMBL" id="RCX31916.1"/>
    </source>
</evidence>
<keyword evidence="8 17" id="KW-0732">Signal</keyword>
<evidence type="ECO:0000256" key="16">
    <source>
        <dbReference type="PIRSR" id="PIRSR611782-2"/>
    </source>
</evidence>
<keyword evidence="7 19" id="KW-0645">Protease</keyword>
<dbReference type="OrthoDB" id="9758917at2"/>
<dbReference type="InterPro" id="IPR001940">
    <property type="entry name" value="Peptidase_S1C"/>
</dbReference>
<evidence type="ECO:0000256" key="1">
    <source>
        <dbReference type="ARBA" id="ARBA00001772"/>
    </source>
</evidence>
<comment type="caution">
    <text evidence="19">The sequence shown here is derived from an EMBL/GenBank/DDBJ whole genome shotgun (WGS) entry which is preliminary data.</text>
</comment>
<dbReference type="Proteomes" id="UP000252707">
    <property type="component" value="Unassembled WGS sequence"/>
</dbReference>
<feature type="signal peptide" evidence="17">
    <location>
        <begin position="1"/>
        <end position="27"/>
    </location>
</feature>
<keyword evidence="12" id="KW-0720">Serine protease</keyword>
<dbReference type="CDD" id="cd10839">
    <property type="entry name" value="cpPDZ1_DegP-like"/>
    <property type="match status" value="1"/>
</dbReference>
<evidence type="ECO:0000256" key="13">
    <source>
        <dbReference type="ARBA" id="ARBA00023016"/>
    </source>
</evidence>
<dbReference type="NCBIfam" id="TIGR02037">
    <property type="entry name" value="degP_htrA_DO"/>
    <property type="match status" value="1"/>
</dbReference>
<dbReference type="InterPro" id="IPR011782">
    <property type="entry name" value="Pept_S1C_Do"/>
</dbReference>
<dbReference type="SMART" id="SM00228">
    <property type="entry name" value="PDZ"/>
    <property type="match status" value="2"/>
</dbReference>
<dbReference type="RefSeq" id="WP_114278749.1">
    <property type="nucleotide sequence ID" value="NZ_QPJY01000002.1"/>
</dbReference>
<dbReference type="GO" id="GO:0042597">
    <property type="term" value="C:periplasmic space"/>
    <property type="evidence" value="ECO:0007669"/>
    <property type="project" value="UniProtKB-SubCell"/>
</dbReference>
<proteinExistence type="inferred from homology"/>
<keyword evidence="13" id="KW-0346">Stress response</keyword>
<evidence type="ECO:0000256" key="10">
    <source>
        <dbReference type="ARBA" id="ARBA00022764"/>
    </source>
</evidence>
<dbReference type="PANTHER" id="PTHR22939">
    <property type="entry name" value="SERINE PROTEASE FAMILY S1C HTRA-RELATED"/>
    <property type="match status" value="1"/>
</dbReference>